<dbReference type="AlphaFoldDB" id="E7RQL4"/>
<dbReference type="STRING" id="28134.SAMN05444288_2044"/>
<dbReference type="Proteomes" id="UP000005580">
    <property type="component" value="Unassembled WGS sequence"/>
</dbReference>
<gene>
    <name evidence="3" type="primary">ushA</name>
    <name evidence="3" type="ORF">HMPREF0663_11465</name>
</gene>
<evidence type="ECO:0000313" key="3">
    <source>
        <dbReference type="EMBL" id="EFZ36552.1"/>
    </source>
</evidence>
<dbReference type="EMBL" id="AEPE02000005">
    <property type="protein sequence ID" value="EFZ36552.1"/>
    <property type="molecule type" value="Genomic_DNA"/>
</dbReference>
<accession>E7RQL4</accession>
<dbReference type="InterPro" id="IPR036907">
    <property type="entry name" value="5'-Nucleotdase_C_sf"/>
</dbReference>
<dbReference type="PANTHER" id="PTHR11575">
    <property type="entry name" value="5'-NUCLEOTIDASE-RELATED"/>
    <property type="match status" value="1"/>
</dbReference>
<dbReference type="eggNOG" id="COG0737">
    <property type="taxonomic scope" value="Bacteria"/>
</dbReference>
<dbReference type="Pfam" id="PF02872">
    <property type="entry name" value="5_nucleotid_C"/>
    <property type="match status" value="1"/>
</dbReference>
<dbReference type="SUPFAM" id="SSF55816">
    <property type="entry name" value="5'-nucleotidase (syn. UDP-sugar hydrolase), C-terminal domain"/>
    <property type="match status" value="1"/>
</dbReference>
<dbReference type="GO" id="GO:0008253">
    <property type="term" value="F:5'-nucleotidase activity"/>
    <property type="evidence" value="ECO:0007669"/>
    <property type="project" value="UniProtKB-EC"/>
</dbReference>
<dbReference type="RefSeq" id="WP_004369602.1">
    <property type="nucleotide sequence ID" value="NZ_GL833119.1"/>
</dbReference>
<reference evidence="3" key="1">
    <citation type="submission" date="2011-01" db="EMBL/GenBank/DDBJ databases">
        <authorList>
            <person name="Muzny D."/>
            <person name="Qin X."/>
            <person name="Buhay C."/>
            <person name="Dugan-Rocha S."/>
            <person name="Ding Y."/>
            <person name="Chen G."/>
            <person name="Hawes A."/>
            <person name="Holder M."/>
            <person name="Jhangiani S."/>
            <person name="Johnson A."/>
            <person name="Khan Z."/>
            <person name="Li Z."/>
            <person name="Liu W."/>
            <person name="Liu X."/>
            <person name="Perez L."/>
            <person name="Shen H."/>
            <person name="Wang Q."/>
            <person name="Watt J."/>
            <person name="Xi L."/>
            <person name="Xin Y."/>
            <person name="Zhou J."/>
            <person name="Deng J."/>
            <person name="Jiang H."/>
            <person name="Liu Y."/>
            <person name="Qu J."/>
            <person name="Song X.-Z."/>
            <person name="Zhang L."/>
            <person name="Villasana D."/>
            <person name="Johnson A."/>
            <person name="Liu J."/>
            <person name="Liyanage D."/>
            <person name="Lorensuhewa L."/>
            <person name="Robinson T."/>
            <person name="Song A."/>
            <person name="Song B.-B."/>
            <person name="Dinh H."/>
            <person name="Thornton R."/>
            <person name="Coyle M."/>
            <person name="Francisco L."/>
            <person name="Jackson L."/>
            <person name="Javaid M."/>
            <person name="Korchina V."/>
            <person name="Kovar C."/>
            <person name="Mata R."/>
            <person name="Mathew T."/>
            <person name="Ngo R."/>
            <person name="Nguyen L."/>
            <person name="Nguyen N."/>
            <person name="Okwuonu G."/>
            <person name="Ongeri F."/>
            <person name="Pham C."/>
            <person name="Simmons D."/>
            <person name="Wilczek-Boney K."/>
            <person name="Hale W."/>
            <person name="Jakkamsetti A."/>
            <person name="Pham P."/>
            <person name="Ruth R."/>
            <person name="San Lucas F."/>
            <person name="Warren J."/>
            <person name="Zhang J."/>
            <person name="Zhao Z."/>
            <person name="Zhou C."/>
            <person name="Zhu D."/>
            <person name="Lee S."/>
            <person name="Bess C."/>
            <person name="Blankenburg K."/>
            <person name="Forbes L."/>
            <person name="Fu Q."/>
            <person name="Gubbala S."/>
            <person name="Hirani K."/>
            <person name="Jayaseelan J.C."/>
            <person name="Lara F."/>
            <person name="Munidasa M."/>
            <person name="Palculict T."/>
            <person name="Patil S."/>
            <person name="Pu L.-L."/>
            <person name="Saada N."/>
            <person name="Tang L."/>
            <person name="Weissenberger G."/>
            <person name="Zhu Y."/>
            <person name="Hemphill L."/>
            <person name="Shang Y."/>
            <person name="Youmans B."/>
            <person name="Ayvaz T."/>
            <person name="Ross M."/>
            <person name="Santibanez J."/>
            <person name="Aqrawi P."/>
            <person name="Gross S."/>
            <person name="Joshi V."/>
            <person name="Fowler G."/>
            <person name="Nazareth L."/>
            <person name="Reid J."/>
            <person name="Worley K."/>
            <person name="Petrosino J."/>
            <person name="Highlander S."/>
            <person name="Gibbs R."/>
        </authorList>
    </citation>
    <scope>NUCLEOTIDE SEQUENCE [LARGE SCALE GENOMIC DNA]</scope>
    <source>
        <strain evidence="3">ATCC 33269</strain>
    </source>
</reference>
<proteinExistence type="predicted"/>
<sequence>MYKRMMVVGMMAVLVLGTSCSSHYVMTGISRSRILVDKTYDAAPDADATAFLAPYKHKVDSLMSPVVGTSAAYMAAHRPESELSNLLTDIIVWGGKKFNEHPDFGVYNMGGIRAALPKGNITYGDVLDVAPFENKICFLTLTGDKVLELFRQMARRGGEGVSRSVRLKISPEGKLLSAQIDGKPVEKNAKYRIATLDYVAQGNDEMEAFKAKTDVVSPQNSENNVRFIIMDYFREKAAQGQSVSAKTEGRIVVE</sequence>
<dbReference type="EC" id="3.1.3.5" evidence="3"/>
<dbReference type="Gene3D" id="3.90.780.10">
    <property type="entry name" value="5'-Nucleotidase, C-terminal domain"/>
    <property type="match status" value="1"/>
</dbReference>
<feature type="chain" id="PRO_5003224141" evidence="1">
    <location>
        <begin position="25"/>
        <end position="254"/>
    </location>
</feature>
<keyword evidence="3" id="KW-0378">Hydrolase</keyword>
<dbReference type="InterPro" id="IPR008334">
    <property type="entry name" value="5'-Nucleotdase_C"/>
</dbReference>
<dbReference type="GO" id="GO:0009166">
    <property type="term" value="P:nucleotide catabolic process"/>
    <property type="evidence" value="ECO:0007669"/>
    <property type="project" value="InterPro"/>
</dbReference>
<feature type="domain" description="5'-Nucleotidase C-terminal" evidence="2">
    <location>
        <begin position="66"/>
        <end position="210"/>
    </location>
</feature>
<protein>
    <submittedName>
        <fullName evidence="3">5'-nucleotidase, C-terminal domain protein</fullName>
        <ecNumber evidence="3">3.1.3.5</ecNumber>
    </submittedName>
</protein>
<keyword evidence="4" id="KW-1185">Reference proteome</keyword>
<dbReference type="InterPro" id="IPR006179">
    <property type="entry name" value="5_nucleotidase/apyrase"/>
</dbReference>
<dbReference type="HOGENOM" id="CLU_094493_0_0_10"/>
<dbReference type="PRINTS" id="PR01607">
    <property type="entry name" value="APYRASEFAMLY"/>
</dbReference>
<comment type="caution">
    <text evidence="3">The sequence shown here is derived from an EMBL/GenBank/DDBJ whole genome shotgun (WGS) entry which is preliminary data.</text>
</comment>
<feature type="signal peptide" evidence="1">
    <location>
        <begin position="1"/>
        <end position="24"/>
    </location>
</feature>
<dbReference type="PROSITE" id="PS51257">
    <property type="entry name" value="PROKAR_LIPOPROTEIN"/>
    <property type="match status" value="1"/>
</dbReference>
<organism evidence="3 4">
    <name type="scientific">Hoylesella oralis ATCC 33269</name>
    <dbReference type="NCBI Taxonomy" id="873533"/>
    <lineage>
        <taxon>Bacteria</taxon>
        <taxon>Pseudomonadati</taxon>
        <taxon>Bacteroidota</taxon>
        <taxon>Bacteroidia</taxon>
        <taxon>Bacteroidales</taxon>
        <taxon>Prevotellaceae</taxon>
        <taxon>Hoylesella</taxon>
    </lineage>
</organism>
<evidence type="ECO:0000259" key="2">
    <source>
        <dbReference type="Pfam" id="PF02872"/>
    </source>
</evidence>
<keyword evidence="1" id="KW-0732">Signal</keyword>
<evidence type="ECO:0000256" key="1">
    <source>
        <dbReference type="SAM" id="SignalP"/>
    </source>
</evidence>
<name>E7RQL4_9BACT</name>
<dbReference type="PANTHER" id="PTHR11575:SF24">
    <property type="entry name" value="5'-NUCLEOTIDASE"/>
    <property type="match status" value="1"/>
</dbReference>
<evidence type="ECO:0000313" key="4">
    <source>
        <dbReference type="Proteomes" id="UP000005580"/>
    </source>
</evidence>